<dbReference type="EMBL" id="SGSQ01000005">
    <property type="protein sequence ID" value="RZG48078.1"/>
    <property type="molecule type" value="Genomic_DNA"/>
</dbReference>
<keyword evidence="2" id="KW-1185">Reference proteome</keyword>
<dbReference type="AlphaFoldDB" id="A0A4Q7AJF5"/>
<dbReference type="RefSeq" id="WP_130168175.1">
    <property type="nucleotide sequence ID" value="NZ_SGSQ01000005.1"/>
</dbReference>
<comment type="caution">
    <text evidence="1">The sequence shown here is derived from an EMBL/GenBank/DDBJ whole genome shotgun (WGS) entry which is preliminary data.</text>
</comment>
<name>A0A4Q7AJF5_9GAMM</name>
<dbReference type="Pfam" id="PF10045">
    <property type="entry name" value="DUF2280"/>
    <property type="match status" value="1"/>
</dbReference>
<dbReference type="Proteomes" id="UP000293863">
    <property type="component" value="Unassembled WGS sequence"/>
</dbReference>
<evidence type="ECO:0000313" key="2">
    <source>
        <dbReference type="Proteomes" id="UP000293863"/>
    </source>
</evidence>
<organism evidence="1 2">
    <name type="scientific">Acinetobacter wuhouensis</name>
    <dbReference type="NCBI Taxonomy" id="1879050"/>
    <lineage>
        <taxon>Bacteria</taxon>
        <taxon>Pseudomonadati</taxon>
        <taxon>Pseudomonadota</taxon>
        <taxon>Gammaproteobacteria</taxon>
        <taxon>Moraxellales</taxon>
        <taxon>Moraxellaceae</taxon>
        <taxon>Acinetobacter</taxon>
    </lineage>
</organism>
<proteinExistence type="predicted"/>
<evidence type="ECO:0000313" key="1">
    <source>
        <dbReference type="EMBL" id="RZG48078.1"/>
    </source>
</evidence>
<dbReference type="InterPro" id="IPR018738">
    <property type="entry name" value="DUF2280"/>
</dbReference>
<accession>A0A4Q7AJF5</accession>
<protein>
    <submittedName>
        <fullName evidence="1">DUF2280 domain-containing protein</fullName>
    </submittedName>
</protein>
<reference evidence="1 2" key="1">
    <citation type="submission" date="2019-02" db="EMBL/GenBank/DDBJ databases">
        <title>The Batch Genome Submission of Acinetobacter spp. strains.</title>
        <authorList>
            <person name="Qin J."/>
            <person name="Hu Y."/>
            <person name="Ye H."/>
            <person name="Wei L."/>
            <person name="Feng Y."/>
            <person name="Zong Z."/>
        </authorList>
    </citation>
    <scope>NUCLEOTIDE SEQUENCE [LARGE SCALE GENOMIC DNA]</scope>
    <source>
        <strain evidence="1 2">WCHAW060049</strain>
    </source>
</reference>
<gene>
    <name evidence="1" type="ORF">EXU28_04735</name>
</gene>
<sequence length="157" mass="17953">MARLKKEVQIFIVRALAVFNTPTETARLVQEEYNLEITRQKCEAYDPTKRSGQDLSQDLKTEFEETRKAFLAQPENIPISNLAVRLQRYEDGYQSSKNIVRRLKILEQAAKDMGGQYTNKTELTGAGGGPLQSENTTYVTATPEMLKQVWDELESKY</sequence>